<accession>A0A2R5GWJ8</accession>
<proteinExistence type="predicted"/>
<keyword evidence="2" id="KW-1185">Reference proteome</keyword>
<dbReference type="Proteomes" id="UP000241890">
    <property type="component" value="Unassembled WGS sequence"/>
</dbReference>
<dbReference type="InParanoid" id="A0A2R5GWJ8"/>
<organism evidence="1 2">
    <name type="scientific">Hondaea fermentalgiana</name>
    <dbReference type="NCBI Taxonomy" id="2315210"/>
    <lineage>
        <taxon>Eukaryota</taxon>
        <taxon>Sar</taxon>
        <taxon>Stramenopiles</taxon>
        <taxon>Bigyra</taxon>
        <taxon>Labyrinthulomycetes</taxon>
        <taxon>Thraustochytrida</taxon>
        <taxon>Thraustochytriidae</taxon>
        <taxon>Hondaea</taxon>
    </lineage>
</organism>
<evidence type="ECO:0000313" key="2">
    <source>
        <dbReference type="Proteomes" id="UP000241890"/>
    </source>
</evidence>
<reference evidence="1 2" key="1">
    <citation type="submission" date="2017-12" db="EMBL/GenBank/DDBJ databases">
        <title>Sequencing, de novo assembly and annotation of complete genome of a new Thraustochytrid species, strain FCC1311.</title>
        <authorList>
            <person name="Sedici K."/>
            <person name="Godart F."/>
            <person name="Aiese Cigliano R."/>
            <person name="Sanseverino W."/>
            <person name="Barakat M."/>
            <person name="Ortet P."/>
            <person name="Marechal E."/>
            <person name="Cagnac O."/>
            <person name="Amato A."/>
        </authorList>
    </citation>
    <scope>NUCLEOTIDE SEQUENCE [LARGE SCALE GENOMIC DNA]</scope>
</reference>
<comment type="caution">
    <text evidence="1">The sequence shown here is derived from an EMBL/GenBank/DDBJ whole genome shotgun (WGS) entry which is preliminary data.</text>
</comment>
<name>A0A2R5GWJ8_9STRA</name>
<protein>
    <submittedName>
        <fullName evidence="1">Uncharacterized protein</fullName>
    </submittedName>
</protein>
<gene>
    <name evidence="1" type="ORF">FCC1311_111782</name>
</gene>
<dbReference type="AlphaFoldDB" id="A0A2R5GWJ8"/>
<evidence type="ECO:0000313" key="1">
    <source>
        <dbReference type="EMBL" id="GBG34955.1"/>
    </source>
</evidence>
<sequence>MVVDVDEPIPGQVFTLRDCFYMLLRARGGDFDARVPLRVSASPIEPSLRCFFVQSSEESKKVSKGRTSPTEICVKYNNTARSRVWWSPEHNHCLGFVIRKMGTKVRLPKDQPAGDLKHGFQGHWLVLLERSDPGPLREKAVVRTFVIETAPSMVQLWPTAPTIEDDELASAANVMAYEIFKTVCDTFTPEEFTKWYQLYSQTIFIPRIAIELKRNMDRDDPRLRQSFMFASQMQFLPNVPKGILMYKGSYVKGFVTTKQDATATQIMDGLIMEGADARLYEETQASKIMLLCQHLHFKQLVTEGSLNPSDYWFHNILRLPTGRLMILRGHTWTVSRSEDIASEVRRCEMQDVTAAFPDIMRLPPLE</sequence>
<dbReference type="EMBL" id="BEYU01000237">
    <property type="protein sequence ID" value="GBG34955.1"/>
    <property type="molecule type" value="Genomic_DNA"/>
</dbReference>